<dbReference type="Proteomes" id="UP000257016">
    <property type="component" value="Unassembled WGS sequence"/>
</dbReference>
<protein>
    <submittedName>
        <fullName evidence="1">Uncharacterized protein</fullName>
    </submittedName>
</protein>
<accession>A0A375C9E3</accession>
<dbReference type="EMBL" id="OFSN01000015">
    <property type="protein sequence ID" value="SOY65634.1"/>
    <property type="molecule type" value="Genomic_DNA"/>
</dbReference>
<comment type="caution">
    <text evidence="1">The sequence shown here is derived from an EMBL/GenBank/DDBJ whole genome shotgun (WGS) entry which is preliminary data.</text>
</comment>
<name>A0A375C9E3_9BURK</name>
<proteinExistence type="predicted"/>
<evidence type="ECO:0000313" key="1">
    <source>
        <dbReference type="EMBL" id="SOY65634.1"/>
    </source>
</evidence>
<gene>
    <name evidence="1" type="ORF">CBM2586_B10229</name>
</gene>
<reference evidence="1" key="1">
    <citation type="submission" date="2018-01" db="EMBL/GenBank/DDBJ databases">
        <authorList>
            <person name="Clerissi C."/>
        </authorList>
    </citation>
    <scope>NUCLEOTIDE SEQUENCE</scope>
    <source>
        <strain evidence="1">Cupriavidus taiwanensis LMG 19430</strain>
    </source>
</reference>
<sequence>MSEQAKDINIMLRVGGKPFRCHCGCNVFHHPEDMPRAYECNACEALYEADDEEQA</sequence>
<organism evidence="1">
    <name type="scientific">Cupriavidus taiwanensis</name>
    <dbReference type="NCBI Taxonomy" id="164546"/>
    <lineage>
        <taxon>Bacteria</taxon>
        <taxon>Pseudomonadati</taxon>
        <taxon>Pseudomonadota</taxon>
        <taxon>Betaproteobacteria</taxon>
        <taxon>Burkholderiales</taxon>
        <taxon>Burkholderiaceae</taxon>
        <taxon>Cupriavidus</taxon>
    </lineage>
</organism>
<dbReference type="AlphaFoldDB" id="A0A375C9E3"/>